<organism evidence="1 2">
    <name type="scientific">Faecalibacterium wellingii</name>
    <dbReference type="NCBI Taxonomy" id="2929491"/>
    <lineage>
        <taxon>Bacteria</taxon>
        <taxon>Bacillati</taxon>
        <taxon>Bacillota</taxon>
        <taxon>Clostridia</taxon>
        <taxon>Eubacteriales</taxon>
        <taxon>Oscillospiraceae</taxon>
        <taxon>Faecalibacterium</taxon>
    </lineage>
</organism>
<gene>
    <name evidence="1" type="ORF">RX402_11225</name>
</gene>
<dbReference type="SUPFAM" id="SSF53795">
    <property type="entry name" value="PEP carboxykinase-like"/>
    <property type="match status" value="1"/>
</dbReference>
<name>A0ABU3U168_9FIRM</name>
<dbReference type="EMBL" id="JAWHPR010000006">
    <property type="protein sequence ID" value="MDU8689302.1"/>
    <property type="molecule type" value="Genomic_DNA"/>
</dbReference>
<dbReference type="RefSeq" id="WP_249238152.1">
    <property type="nucleotide sequence ID" value="NZ_CP094473.1"/>
</dbReference>
<keyword evidence="2" id="KW-1185">Reference proteome</keyword>
<protein>
    <submittedName>
        <fullName evidence="1">Uncharacterized protein</fullName>
    </submittedName>
</protein>
<evidence type="ECO:0000313" key="1">
    <source>
        <dbReference type="EMBL" id="MDU8689302.1"/>
    </source>
</evidence>
<sequence>MKLLVERDGPVQLLSETLQETELLASDAVNTKLNFWLLPALPDWNCWQLCSGKETFSVRPDSREIVLPADLGPEAFCYVLRVASDGILLDRGSIPLHCAAVIAAGQQVFLFAEPGGGKSYFADMLCKIFQGAVLIGDDHVVVGGCITGNRVRRLRGAKREMLGYARNEGSVMQQIPAKKIGIVLGCTGARCAPVSSVQRRRELICRASGGKYLLQDPMFQGKRYQIDEIFGCAKKEQYQIKLLDFAAGFDSFFSVSGSFEEIGWYLKEIIDPERR</sequence>
<evidence type="ECO:0000313" key="2">
    <source>
        <dbReference type="Proteomes" id="UP001263246"/>
    </source>
</evidence>
<reference evidence="1 2" key="1">
    <citation type="submission" date="2023-10" db="EMBL/GenBank/DDBJ databases">
        <title>Host Genetic Regulation of Human Gut Microbial Structural Variation.</title>
        <authorList>
            <person name="Harmsen H.J.M."/>
        </authorList>
    </citation>
    <scope>NUCLEOTIDE SEQUENCE [LARGE SCALE GENOMIC DNA]</scope>
    <source>
        <strain evidence="1 2">HTF-F</strain>
    </source>
</reference>
<dbReference type="Proteomes" id="UP001263246">
    <property type="component" value="Unassembled WGS sequence"/>
</dbReference>
<comment type="caution">
    <text evidence="1">The sequence shown here is derived from an EMBL/GenBank/DDBJ whole genome shotgun (WGS) entry which is preliminary data.</text>
</comment>
<accession>A0ABU3U168</accession>
<proteinExistence type="predicted"/>